<accession>A0A225DV38</accession>
<dbReference type="Proteomes" id="UP000214646">
    <property type="component" value="Unassembled WGS sequence"/>
</dbReference>
<evidence type="ECO:0000313" key="2">
    <source>
        <dbReference type="EMBL" id="OWK41029.1"/>
    </source>
</evidence>
<feature type="coiled-coil region" evidence="1">
    <location>
        <begin position="369"/>
        <end position="403"/>
    </location>
</feature>
<feature type="coiled-coil region" evidence="1">
    <location>
        <begin position="300"/>
        <end position="327"/>
    </location>
</feature>
<comment type="caution">
    <text evidence="2">The sequence shown here is derived from an EMBL/GenBank/DDBJ whole genome shotgun (WGS) entry which is preliminary data.</text>
</comment>
<name>A0A225DV38_9BACT</name>
<organism evidence="2 3">
    <name type="scientific">Fimbriiglobus ruber</name>
    <dbReference type="NCBI Taxonomy" id="1908690"/>
    <lineage>
        <taxon>Bacteria</taxon>
        <taxon>Pseudomonadati</taxon>
        <taxon>Planctomycetota</taxon>
        <taxon>Planctomycetia</taxon>
        <taxon>Gemmatales</taxon>
        <taxon>Gemmataceae</taxon>
        <taxon>Fimbriiglobus</taxon>
    </lineage>
</organism>
<sequence>MVVVVDRVATPDVIRDIPFRCGLNIVRVADRPPGDDRIIAHSVGKTLLTRLIRYCLGEQHFTTQERTARVHDRFPTAYVLAEIRVNGTGWVVARPLRDGRAADSFAVVADDWHAGLAPASELGRFSEFTAALEDHAFAGLPSLTLPKVDRPPRWLDVLAWMSRDAECKYQHPHEWRSPLAHSGTAEMDLNDASLLTCWVMGVLDTEDITEQQKRMQWTKQRAAAEAKVAQLRRRTDALEPILTERFGVSTDELSGGLFGEQATELITGKRTELEQRRESVATATKLGELQDEMVSRTGDVRVTESEKKLAEGLLREAEADLRQLRSGSQTPDEFYASFDRSICPLKHTDCRYHPKNGTTVPDDEREARIQERQNDYIRHSERVNELTAQLLRQQQAARDATEAYAAEREARDRALRPIENEIGRWNELDEQFRYYSADQKKVEAEQRKVDRIEKQIRDSLELQRAVKTERERRVHQLSDLYAETLKRLIGPAAGGTITRDARGLHPTPDESTNPGGATLGSLAHVVALDLAYLAATVTGIGQLPGLMIHDSPESIVMESALYDRLLRHVLSLESAHGKRPVSFQHIVTTTAPPPREVAREPYEVLILDARDKSGRLLGEEF</sequence>
<evidence type="ECO:0000313" key="3">
    <source>
        <dbReference type="Proteomes" id="UP000214646"/>
    </source>
</evidence>
<dbReference type="AlphaFoldDB" id="A0A225DV38"/>
<gene>
    <name evidence="2" type="ORF">FRUB_04921</name>
</gene>
<keyword evidence="3" id="KW-1185">Reference proteome</keyword>
<evidence type="ECO:0000256" key="1">
    <source>
        <dbReference type="SAM" id="Coils"/>
    </source>
</evidence>
<feature type="coiled-coil region" evidence="1">
    <location>
        <begin position="435"/>
        <end position="462"/>
    </location>
</feature>
<keyword evidence="1" id="KW-0175">Coiled coil</keyword>
<protein>
    <submittedName>
        <fullName evidence="2">Putative chromosome segregation SMC protein</fullName>
    </submittedName>
</protein>
<reference evidence="3" key="1">
    <citation type="submission" date="2017-06" db="EMBL/GenBank/DDBJ databases">
        <title>Genome analysis of Fimbriiglobus ruber SP5, the first member of the order Planctomycetales with confirmed chitinolytic capability.</title>
        <authorList>
            <person name="Ravin N.V."/>
            <person name="Rakitin A.L."/>
            <person name="Ivanova A.A."/>
            <person name="Beletsky A.V."/>
            <person name="Kulichevskaya I.S."/>
            <person name="Mardanov A.V."/>
            <person name="Dedysh S.N."/>
        </authorList>
    </citation>
    <scope>NUCLEOTIDE SEQUENCE [LARGE SCALE GENOMIC DNA]</scope>
    <source>
        <strain evidence="3">SP5</strain>
    </source>
</reference>
<proteinExistence type="predicted"/>
<dbReference type="EMBL" id="NIDE01000007">
    <property type="protein sequence ID" value="OWK41029.1"/>
    <property type="molecule type" value="Genomic_DNA"/>
</dbReference>